<evidence type="ECO:0000313" key="7">
    <source>
        <dbReference type="EMBL" id="RSH89458.1"/>
    </source>
</evidence>
<feature type="compositionally biased region" description="Low complexity" evidence="5">
    <location>
        <begin position="112"/>
        <end position="124"/>
    </location>
</feature>
<sequence>MAGTKRSASPSDDLPRDDHYPSDLSLGPPAAKRQRTRTSSGSSFLQRGGLLLKTSIGRALSSLRLPFSNRTQLGQPHAALLNGNGDGNGAPQPTWTATSVVRDASAEDHPELSAGSSGSSKLLATPNGLGETYGPSSPIDLTRVDDDDENENDHPRDGYISRSASLSPGFSSSEAGPSRSRRIPPQSIYPALPDLLPSDPSLASPSDTPDHLFSPHSPVISSRPGLKRPDVRHYQRPGRSYDWSQPSQPSQPFQSSQYRGRPSSSQALRTPGSPRKRGQAPRAEEMRRNAITRAVEGVMANGNDGEGPEARRSARVSKMFSLAKDTKAPEKQFKKLAQTLNPRDAFASLLATRAPKTLEEALKPTTEAFAPEVKFRTGDRARRKVAQQKTTSSVEDILARLKLEEKAKEEAIQARLRPRVPESLTKDQDAVGLLHMLISTSQVNAALKNPAFSARLASEIVPHGSLTRLRGTEWLNDEVINFYGALLLQRANTNLANDGTPKVKLHVFSSYFYTKVASPQGHSAVKRWTKKVDLFDQDMFVFPINVQGLHWTAGVVDLRKKRIEYYDSMGDFGGIKDRYFDVVRKYLDAEHTVKKGKPFDFEGWEDAFNSDSPQQDNGSDCGIFTCQTLEARARGLDLIDGEFEFTSRNMPFFRRLMMWEIAKGELAKRW</sequence>
<dbReference type="SUPFAM" id="SSF54001">
    <property type="entry name" value="Cysteine proteinases"/>
    <property type="match status" value="1"/>
</dbReference>
<reference evidence="7 8" key="1">
    <citation type="submission" date="2018-11" db="EMBL/GenBank/DDBJ databases">
        <title>Genome sequence of Saitozyma podzolica DSM 27192.</title>
        <authorList>
            <person name="Aliyu H."/>
            <person name="Gorte O."/>
            <person name="Ochsenreither K."/>
        </authorList>
    </citation>
    <scope>NUCLEOTIDE SEQUENCE [LARGE SCALE GENOMIC DNA]</scope>
    <source>
        <strain evidence="7 8">DSM 27192</strain>
    </source>
</reference>
<dbReference type="GO" id="GO:0005634">
    <property type="term" value="C:nucleus"/>
    <property type="evidence" value="ECO:0007669"/>
    <property type="project" value="TreeGrafter"/>
</dbReference>
<feature type="region of interest" description="Disordered" evidence="5">
    <location>
        <begin position="1"/>
        <end position="48"/>
    </location>
</feature>
<keyword evidence="8" id="KW-1185">Reference proteome</keyword>
<dbReference type="Pfam" id="PF02902">
    <property type="entry name" value="Peptidase_C48"/>
    <property type="match status" value="1"/>
</dbReference>
<dbReference type="InterPro" id="IPR038765">
    <property type="entry name" value="Papain-like_cys_pep_sf"/>
</dbReference>
<dbReference type="AlphaFoldDB" id="A0A427YEC4"/>
<feature type="compositionally biased region" description="Low complexity" evidence="5">
    <location>
        <begin position="190"/>
        <end position="207"/>
    </location>
</feature>
<dbReference type="GO" id="GO:0016929">
    <property type="term" value="F:deSUMOylase activity"/>
    <property type="evidence" value="ECO:0007669"/>
    <property type="project" value="TreeGrafter"/>
</dbReference>
<dbReference type="OrthoDB" id="1939479at2759"/>
<dbReference type="Proteomes" id="UP000279259">
    <property type="component" value="Unassembled WGS sequence"/>
</dbReference>
<gene>
    <name evidence="7" type="primary">ULP1</name>
    <name evidence="7" type="ORF">EHS25_002007</name>
</gene>
<protein>
    <submittedName>
        <fullName evidence="7">Smt3-specific protease</fullName>
    </submittedName>
</protein>
<dbReference type="STRING" id="1890683.A0A427YEC4"/>
<name>A0A427YEC4_9TREE</name>
<organism evidence="7 8">
    <name type="scientific">Saitozyma podzolica</name>
    <dbReference type="NCBI Taxonomy" id="1890683"/>
    <lineage>
        <taxon>Eukaryota</taxon>
        <taxon>Fungi</taxon>
        <taxon>Dikarya</taxon>
        <taxon>Basidiomycota</taxon>
        <taxon>Agaricomycotina</taxon>
        <taxon>Tremellomycetes</taxon>
        <taxon>Tremellales</taxon>
        <taxon>Trimorphomycetaceae</taxon>
        <taxon>Saitozyma</taxon>
    </lineage>
</organism>
<keyword evidence="3" id="KW-0378">Hydrolase</keyword>
<feature type="region of interest" description="Disordered" evidence="5">
    <location>
        <begin position="103"/>
        <end position="315"/>
    </location>
</feature>
<comment type="similarity">
    <text evidence="1">Belongs to the peptidase C48 family.</text>
</comment>
<dbReference type="GO" id="GO:0016926">
    <property type="term" value="P:protein desumoylation"/>
    <property type="evidence" value="ECO:0007669"/>
    <property type="project" value="TreeGrafter"/>
</dbReference>
<dbReference type="GO" id="GO:0006508">
    <property type="term" value="P:proteolysis"/>
    <property type="evidence" value="ECO:0007669"/>
    <property type="project" value="UniProtKB-KW"/>
</dbReference>
<keyword evidence="2 7" id="KW-0645">Protease</keyword>
<dbReference type="PANTHER" id="PTHR12606:SF141">
    <property type="entry name" value="GH15225P-RELATED"/>
    <property type="match status" value="1"/>
</dbReference>
<dbReference type="PROSITE" id="PS50600">
    <property type="entry name" value="ULP_PROTEASE"/>
    <property type="match status" value="1"/>
</dbReference>
<feature type="compositionally biased region" description="Polar residues" evidence="5">
    <location>
        <begin position="1"/>
        <end position="10"/>
    </location>
</feature>
<accession>A0A427YEC4</accession>
<feature type="compositionally biased region" description="Low complexity" evidence="5">
    <location>
        <begin position="244"/>
        <end position="257"/>
    </location>
</feature>
<dbReference type="InterPro" id="IPR003653">
    <property type="entry name" value="Peptidase_C48_C"/>
</dbReference>
<keyword evidence="4" id="KW-0788">Thiol protease</keyword>
<dbReference type="EMBL" id="RSCD01000013">
    <property type="protein sequence ID" value="RSH89458.1"/>
    <property type="molecule type" value="Genomic_DNA"/>
</dbReference>
<evidence type="ECO:0000256" key="1">
    <source>
        <dbReference type="ARBA" id="ARBA00005234"/>
    </source>
</evidence>
<dbReference type="PANTHER" id="PTHR12606">
    <property type="entry name" value="SENTRIN/SUMO-SPECIFIC PROTEASE"/>
    <property type="match status" value="1"/>
</dbReference>
<evidence type="ECO:0000256" key="2">
    <source>
        <dbReference type="ARBA" id="ARBA00022670"/>
    </source>
</evidence>
<proteinExistence type="inferred from homology"/>
<dbReference type="Gene3D" id="3.40.395.10">
    <property type="entry name" value="Adenoviral Proteinase, Chain A"/>
    <property type="match status" value="1"/>
</dbReference>
<evidence type="ECO:0000256" key="5">
    <source>
        <dbReference type="SAM" id="MobiDB-lite"/>
    </source>
</evidence>
<feature type="domain" description="Ubiquitin-like protease family profile" evidence="6">
    <location>
        <begin position="459"/>
        <end position="632"/>
    </location>
</feature>
<evidence type="ECO:0000313" key="8">
    <source>
        <dbReference type="Proteomes" id="UP000279259"/>
    </source>
</evidence>
<evidence type="ECO:0000259" key="6">
    <source>
        <dbReference type="PROSITE" id="PS50600"/>
    </source>
</evidence>
<comment type="caution">
    <text evidence="7">The sequence shown here is derived from an EMBL/GenBank/DDBJ whole genome shotgun (WGS) entry which is preliminary data.</text>
</comment>
<evidence type="ECO:0000256" key="4">
    <source>
        <dbReference type="ARBA" id="ARBA00022807"/>
    </source>
</evidence>
<feature type="compositionally biased region" description="Polar residues" evidence="5">
    <location>
        <begin position="162"/>
        <end position="175"/>
    </location>
</feature>
<evidence type="ECO:0000256" key="3">
    <source>
        <dbReference type="ARBA" id="ARBA00022801"/>
    </source>
</evidence>